<sequence length="941" mass="106603">MVSVSTLLQVITRHFEAPQPSFLQMHANAIMRFVCSVPLSLRSRTDKLNMMQIVLHCPHATTLFAKDAQLSARILLSFFVDRMVDDGELEEVQRQIIRSVSVNQDLPTPLLLTMARKLSRQRRDSSQMDSSPALEQEDALVEELLERVVRRMPRFGQGIREGTTDAVLSQKEMHKRESTGFEKPELLFLISTLRHTTASRSARWRDNGMETISTPMPLSAHIVEPVVQCVQSFPTFRKEDASPRSDDWVLMAHLIGCCDTRLHDLGVQLWRQKASRYEPIGRTLHNGLSFSFALAGFLCALKGAAKRDALELWIDIVTTPEDLSEMSQKMLRLLLVDVTLTLRGGCETHFHEQLILGGNRILAALDAAYASSSPSAVVASRNSAWTRMSFVRFFPPLETPKELENTLLRLREAFAVNDAMDSEFIRESADFVRFLQRKDFVDKHMLAAVSQLLAERLLHMLERPLSDEECAVALIPAIVTFTAQLRDIQAKESKEEEDVTLRNLFHAIAMKLLHHDSLKATPFLIAVLLQMMELFDFTSTTQHTTKVRELTLTALRSVPSKLQEINSHTAQHCLDLTLRAVRFHVADSEVLTAALVALRHTTDGAIMQEMNWEQRSLTIERGAVVYRELSHSFATLKQARRLGKQIVTMTALVASEKVAPRGPPMQSNGTCGYKDWKYLRRSAQVMWLVAVRAALLPIPRTPVDRYLVSMLRFVKKYWIAEKLTMNGQKDKMTKDMVVQEVDERLSRDFLDGLLPLLHPLMASAFTNKRVFFANLRRNKLIISTACGVLQRNKDFLSPCVWFHAQRTLSNLPSALTGQATSLELGTLQLALKHTLRNVRACNNRGTWHLTEHRKTLRQETEDETILTPKWIGDMFSCAELIDDPDSRAYLISLITDFLEATGGEAEENGDGAPISEEEEKTQSVFLQKIIQALRRGSVLYD</sequence>
<accession>A0A3R7KGC2</accession>
<dbReference type="EMBL" id="MKGL01000121">
    <property type="protein sequence ID" value="RNF05946.1"/>
    <property type="molecule type" value="Genomic_DNA"/>
</dbReference>
<dbReference type="AlphaFoldDB" id="A0A3R7KGC2"/>
<evidence type="ECO:0000313" key="2">
    <source>
        <dbReference type="Proteomes" id="UP000283634"/>
    </source>
</evidence>
<gene>
    <name evidence="1" type="ORF">TraAM80_04282</name>
</gene>
<dbReference type="GeneID" id="40328215"/>
<dbReference type="OrthoDB" id="241680at2759"/>
<dbReference type="RefSeq" id="XP_029238974.1">
    <property type="nucleotide sequence ID" value="XM_029381215.1"/>
</dbReference>
<dbReference type="Proteomes" id="UP000283634">
    <property type="component" value="Unassembled WGS sequence"/>
</dbReference>
<evidence type="ECO:0000313" key="1">
    <source>
        <dbReference type="EMBL" id="RNF05946.1"/>
    </source>
</evidence>
<comment type="caution">
    <text evidence="1">The sequence shown here is derived from an EMBL/GenBank/DDBJ whole genome shotgun (WGS) entry which is preliminary data.</text>
</comment>
<reference evidence="1 2" key="1">
    <citation type="journal article" date="2018" name="BMC Genomics">
        <title>Genomic comparison of Trypanosoma conorhini and Trypanosoma rangeli to Trypanosoma cruzi strains of high and low virulence.</title>
        <authorList>
            <person name="Bradwell K.R."/>
            <person name="Koparde V.N."/>
            <person name="Matveyev A.V."/>
            <person name="Serrano M.G."/>
            <person name="Alves J.M."/>
            <person name="Parikh H."/>
            <person name="Huang B."/>
            <person name="Lee V."/>
            <person name="Espinosa-Alvarez O."/>
            <person name="Ortiz P.A."/>
            <person name="Costa-Martins A.G."/>
            <person name="Teixeira M.M."/>
            <person name="Buck G.A."/>
        </authorList>
    </citation>
    <scope>NUCLEOTIDE SEQUENCE [LARGE SCALE GENOMIC DNA]</scope>
    <source>
        <strain evidence="1 2">AM80</strain>
    </source>
</reference>
<proteinExistence type="predicted"/>
<name>A0A3R7KGC2_TRYRA</name>
<keyword evidence="2" id="KW-1185">Reference proteome</keyword>
<dbReference type="OMA" id="MFSCAEL"/>
<protein>
    <submittedName>
        <fullName evidence="1">Uncharacterized protein</fullName>
    </submittedName>
</protein>
<organism evidence="1 2">
    <name type="scientific">Trypanosoma rangeli</name>
    <dbReference type="NCBI Taxonomy" id="5698"/>
    <lineage>
        <taxon>Eukaryota</taxon>
        <taxon>Discoba</taxon>
        <taxon>Euglenozoa</taxon>
        <taxon>Kinetoplastea</taxon>
        <taxon>Metakinetoplastina</taxon>
        <taxon>Trypanosomatida</taxon>
        <taxon>Trypanosomatidae</taxon>
        <taxon>Trypanosoma</taxon>
        <taxon>Herpetosoma</taxon>
    </lineage>
</organism>